<evidence type="ECO:0000313" key="4">
    <source>
        <dbReference type="Proteomes" id="UP001225356"/>
    </source>
</evidence>
<dbReference type="Pfam" id="PF01636">
    <property type="entry name" value="APH"/>
    <property type="match status" value="1"/>
</dbReference>
<keyword evidence="3" id="KW-0418">Kinase</keyword>
<keyword evidence="3" id="KW-0808">Transferase</keyword>
<dbReference type="GO" id="GO:0004413">
    <property type="term" value="F:homoserine kinase activity"/>
    <property type="evidence" value="ECO:0007669"/>
    <property type="project" value="UniProtKB-EC"/>
</dbReference>
<name>A0ABT9QUU0_9ACTN</name>
<comment type="similarity">
    <text evidence="1">Belongs to the pseudomonas-type ThrB family.</text>
</comment>
<dbReference type="RefSeq" id="WP_307569472.1">
    <property type="nucleotide sequence ID" value="NZ_JAUSQU010000003.1"/>
</dbReference>
<dbReference type="Gene3D" id="3.90.1200.10">
    <property type="match status" value="1"/>
</dbReference>
<dbReference type="InterPro" id="IPR050249">
    <property type="entry name" value="Pseudomonas-type_ThrB"/>
</dbReference>
<proteinExistence type="inferred from homology"/>
<dbReference type="InterPro" id="IPR002575">
    <property type="entry name" value="Aminoglycoside_PTrfase"/>
</dbReference>
<evidence type="ECO:0000256" key="1">
    <source>
        <dbReference type="ARBA" id="ARBA00038240"/>
    </source>
</evidence>
<reference evidence="3 4" key="1">
    <citation type="submission" date="2023-07" db="EMBL/GenBank/DDBJ databases">
        <title>Sequencing the genomes of 1000 actinobacteria strains.</title>
        <authorList>
            <person name="Klenk H.-P."/>
        </authorList>
    </citation>
    <scope>NUCLEOTIDE SEQUENCE [LARGE SCALE GENOMIC DNA]</scope>
    <source>
        <strain evidence="3 4">DSM 46740</strain>
    </source>
</reference>
<gene>
    <name evidence="3" type="ORF">J2853_009737</name>
</gene>
<evidence type="ECO:0000259" key="2">
    <source>
        <dbReference type="Pfam" id="PF01636"/>
    </source>
</evidence>
<feature type="domain" description="Aminoglycoside phosphotransferase" evidence="2">
    <location>
        <begin position="31"/>
        <end position="276"/>
    </location>
</feature>
<dbReference type="PANTHER" id="PTHR21064">
    <property type="entry name" value="AMINOGLYCOSIDE PHOSPHOTRANSFERASE DOMAIN-CONTAINING PROTEIN-RELATED"/>
    <property type="match status" value="1"/>
</dbReference>
<organism evidence="3 4">
    <name type="scientific">Streptosporangium lutulentum</name>
    <dbReference type="NCBI Taxonomy" id="1461250"/>
    <lineage>
        <taxon>Bacteria</taxon>
        <taxon>Bacillati</taxon>
        <taxon>Actinomycetota</taxon>
        <taxon>Actinomycetes</taxon>
        <taxon>Streptosporangiales</taxon>
        <taxon>Streptosporangiaceae</taxon>
        <taxon>Streptosporangium</taxon>
    </lineage>
</organism>
<accession>A0ABT9QUU0</accession>
<sequence>MNSVPPVSASLDLRILATVCESFGLGAPTGITAITEGLMNRNWRVDVGAVSVAVKEVLDVSADQALFQHRATAMLAAAGLPVPAPLTTADGQTLLHLGEAVFSAVAWVDGEHLAGTRWNLVQCRQVGELLGRIHAGLAQALPEGVGAIQHRVPEGAKARAGIDRYQALIGERPRPDDFDRFARTQLDAQRELLESMDHLRPDDSADLEPAGYVHGDFHALNLLWQGGQVVAVLDWDRMGRRRAYAYELARSVTLIFSDATTGVVDVRRAAAFVAAYRGVVSVSDEQVLHAVRRLFWERACDLWQLNRHYERHDTSCDHLFISAGAMLEWWSTHLELVEQTFTSP</sequence>
<comment type="caution">
    <text evidence="3">The sequence shown here is derived from an EMBL/GenBank/DDBJ whole genome shotgun (WGS) entry which is preliminary data.</text>
</comment>
<dbReference type="Gene3D" id="3.30.200.20">
    <property type="entry name" value="Phosphorylase Kinase, domain 1"/>
    <property type="match status" value="1"/>
</dbReference>
<dbReference type="EC" id="2.7.1.39" evidence="3"/>
<dbReference type="SUPFAM" id="SSF56112">
    <property type="entry name" value="Protein kinase-like (PK-like)"/>
    <property type="match status" value="1"/>
</dbReference>
<evidence type="ECO:0000313" key="3">
    <source>
        <dbReference type="EMBL" id="MDP9850441.1"/>
    </source>
</evidence>
<dbReference type="Proteomes" id="UP001225356">
    <property type="component" value="Unassembled WGS sequence"/>
</dbReference>
<dbReference type="PANTHER" id="PTHR21064:SF6">
    <property type="entry name" value="AMINOGLYCOSIDE PHOSPHOTRANSFERASE DOMAIN-CONTAINING PROTEIN"/>
    <property type="match status" value="1"/>
</dbReference>
<keyword evidence="4" id="KW-1185">Reference proteome</keyword>
<protein>
    <submittedName>
        <fullName evidence="3">Homoserine kinase type II</fullName>
        <ecNumber evidence="3">2.7.1.39</ecNumber>
    </submittedName>
</protein>
<dbReference type="InterPro" id="IPR011009">
    <property type="entry name" value="Kinase-like_dom_sf"/>
</dbReference>
<dbReference type="EMBL" id="JAUSQU010000003">
    <property type="protein sequence ID" value="MDP9850441.1"/>
    <property type="molecule type" value="Genomic_DNA"/>
</dbReference>